<dbReference type="Proteomes" id="UP001059596">
    <property type="component" value="Unassembled WGS sequence"/>
</dbReference>
<proteinExistence type="predicted"/>
<protein>
    <submittedName>
        <fullName evidence="1">Uncharacterized protein</fullName>
    </submittedName>
</protein>
<accession>A0A9Q0BL30</accession>
<keyword evidence="2" id="KW-1185">Reference proteome</keyword>
<sequence>MSGITHSPCIAHRHWHTAGFCFIFRAPIIYHPRMFRALECTEIIDVLDTVYNPKLKMFCSGKMFVNC</sequence>
<name>A0A9Q0BL30_9MUSC</name>
<organism evidence="1 2">
    <name type="scientific">Drosophila gunungcola</name>
    <name type="common">fruit fly</name>
    <dbReference type="NCBI Taxonomy" id="103775"/>
    <lineage>
        <taxon>Eukaryota</taxon>
        <taxon>Metazoa</taxon>
        <taxon>Ecdysozoa</taxon>
        <taxon>Arthropoda</taxon>
        <taxon>Hexapoda</taxon>
        <taxon>Insecta</taxon>
        <taxon>Pterygota</taxon>
        <taxon>Neoptera</taxon>
        <taxon>Endopterygota</taxon>
        <taxon>Diptera</taxon>
        <taxon>Brachycera</taxon>
        <taxon>Muscomorpha</taxon>
        <taxon>Ephydroidea</taxon>
        <taxon>Drosophilidae</taxon>
        <taxon>Drosophila</taxon>
        <taxon>Sophophora</taxon>
    </lineage>
</organism>
<comment type="caution">
    <text evidence="1">The sequence shown here is derived from an EMBL/GenBank/DDBJ whole genome shotgun (WGS) entry which is preliminary data.</text>
</comment>
<reference evidence="1" key="1">
    <citation type="journal article" date="2023" name="Genome Biol. Evol.">
        <title>Long-read-based Genome Assembly of Drosophila gunungcola Reveals Fewer Chemosensory Genes in Flower-breeding Species.</title>
        <authorList>
            <person name="Negi A."/>
            <person name="Liao B.Y."/>
            <person name="Yeh S.D."/>
        </authorList>
    </citation>
    <scope>NUCLEOTIDE SEQUENCE</scope>
    <source>
        <strain evidence="1">Sukarami</strain>
    </source>
</reference>
<evidence type="ECO:0000313" key="1">
    <source>
        <dbReference type="EMBL" id="KAI8035841.1"/>
    </source>
</evidence>
<dbReference type="AlphaFoldDB" id="A0A9Q0BL30"/>
<evidence type="ECO:0000313" key="2">
    <source>
        <dbReference type="Proteomes" id="UP001059596"/>
    </source>
</evidence>
<gene>
    <name evidence="1" type="ORF">M5D96_011272</name>
</gene>
<dbReference type="EMBL" id="JAMKOV010000028">
    <property type="protein sequence ID" value="KAI8035841.1"/>
    <property type="molecule type" value="Genomic_DNA"/>
</dbReference>